<dbReference type="EMBL" id="JACHGI010000020">
    <property type="protein sequence ID" value="MBB6469893.1"/>
    <property type="molecule type" value="Genomic_DNA"/>
</dbReference>
<dbReference type="GO" id="GO:0005737">
    <property type="term" value="C:cytoplasm"/>
    <property type="evidence" value="ECO:0007669"/>
    <property type="project" value="TreeGrafter"/>
</dbReference>
<evidence type="ECO:0000256" key="4">
    <source>
        <dbReference type="ARBA" id="ARBA00022842"/>
    </source>
</evidence>
<proteinExistence type="predicted"/>
<evidence type="ECO:0000313" key="5">
    <source>
        <dbReference type="EMBL" id="MBB6469893.1"/>
    </source>
</evidence>
<evidence type="ECO:0000313" key="6">
    <source>
        <dbReference type="Proteomes" id="UP000532373"/>
    </source>
</evidence>
<comment type="caution">
    <text evidence="5">The sequence shown here is derived from an EMBL/GenBank/DDBJ whole genome shotgun (WGS) entry which is preliminary data.</text>
</comment>
<dbReference type="RefSeq" id="WP_184773649.1">
    <property type="nucleotide sequence ID" value="NZ_JACHGI010000020.1"/>
</dbReference>
<dbReference type="AlphaFoldDB" id="A0A8E1WJZ5"/>
<evidence type="ECO:0000256" key="1">
    <source>
        <dbReference type="ARBA" id="ARBA00001946"/>
    </source>
</evidence>
<gene>
    <name evidence="5" type="ORF">HNQ96_005787</name>
</gene>
<organism evidence="5 6">
    <name type="scientific">Aminobacter carboxidus</name>
    <dbReference type="NCBI Taxonomy" id="376165"/>
    <lineage>
        <taxon>Bacteria</taxon>
        <taxon>Pseudomonadati</taxon>
        <taxon>Pseudomonadota</taxon>
        <taxon>Alphaproteobacteria</taxon>
        <taxon>Hyphomicrobiales</taxon>
        <taxon>Phyllobacteriaceae</taxon>
        <taxon>Aminobacter</taxon>
    </lineage>
</organism>
<protein>
    <submittedName>
        <fullName evidence="5">8-oxo-dGTP pyrophosphatase MutT (NUDIX family)</fullName>
    </submittedName>
</protein>
<dbReference type="GO" id="GO:0046872">
    <property type="term" value="F:metal ion binding"/>
    <property type="evidence" value="ECO:0007669"/>
    <property type="project" value="UniProtKB-KW"/>
</dbReference>
<dbReference type="CDD" id="cd04666">
    <property type="entry name" value="NUDIX_DIPP2_like_Nudt4"/>
    <property type="match status" value="1"/>
</dbReference>
<keyword evidence="4" id="KW-0460">Magnesium</keyword>
<dbReference type="InterPro" id="IPR015797">
    <property type="entry name" value="NUDIX_hydrolase-like_dom_sf"/>
</dbReference>
<name>A0A8E1WJZ5_9HYPH</name>
<dbReference type="GO" id="GO:0016462">
    <property type="term" value="F:pyrophosphatase activity"/>
    <property type="evidence" value="ECO:0007669"/>
    <property type="project" value="InterPro"/>
</dbReference>
<keyword evidence="3" id="KW-0378">Hydrolase</keyword>
<accession>A0A8E1WJZ5</accession>
<sequence length="165" mass="18147">MNKRKKRAIRSAIKGDPASQVAALPYRLAADGSMRVMLITSRGTRRFVVPKGWPMKKKSPAAAAACEARQEAGVVGQMARVPIGSFRYWKRLPVGFVPVIVRVFPMAVETVLDSWKEEDERGRKWLRPEDAATLVDEPALASLVRRMPDLIGRGQLGEPSGHASG</sequence>
<dbReference type="Gene3D" id="3.90.79.10">
    <property type="entry name" value="Nucleoside Triphosphate Pyrophosphohydrolase"/>
    <property type="match status" value="1"/>
</dbReference>
<keyword evidence="2" id="KW-0479">Metal-binding</keyword>
<dbReference type="Proteomes" id="UP000532373">
    <property type="component" value="Unassembled WGS sequence"/>
</dbReference>
<dbReference type="PANTHER" id="PTHR12629:SF0">
    <property type="entry name" value="DIPHOSPHOINOSITOL-POLYPHOSPHATE DIPHOSPHATASE"/>
    <property type="match status" value="1"/>
</dbReference>
<comment type="cofactor">
    <cofactor evidence="1">
        <name>Mg(2+)</name>
        <dbReference type="ChEBI" id="CHEBI:18420"/>
    </cofactor>
</comment>
<dbReference type="PANTHER" id="PTHR12629">
    <property type="entry name" value="DIPHOSPHOINOSITOL POLYPHOSPHATE PHOSPHOHYDROLASE"/>
    <property type="match status" value="1"/>
</dbReference>
<evidence type="ECO:0000256" key="2">
    <source>
        <dbReference type="ARBA" id="ARBA00022723"/>
    </source>
</evidence>
<dbReference type="SUPFAM" id="SSF55811">
    <property type="entry name" value="Nudix"/>
    <property type="match status" value="1"/>
</dbReference>
<reference evidence="5 6" key="1">
    <citation type="submission" date="2020-08" db="EMBL/GenBank/DDBJ databases">
        <title>Genomic Encyclopedia of Type Strains, Phase IV (KMG-IV): sequencing the most valuable type-strain genomes for metagenomic binning, comparative biology and taxonomic classification.</title>
        <authorList>
            <person name="Goeker M."/>
        </authorList>
    </citation>
    <scope>NUCLEOTIDE SEQUENCE [LARGE SCALE GENOMIC DNA]</scope>
    <source>
        <strain evidence="5 6">DSM 17454</strain>
    </source>
</reference>
<dbReference type="InterPro" id="IPR047198">
    <property type="entry name" value="DDP-like_NUDIX"/>
</dbReference>
<evidence type="ECO:0000256" key="3">
    <source>
        <dbReference type="ARBA" id="ARBA00022801"/>
    </source>
</evidence>